<dbReference type="SFLD" id="SFLDG01058">
    <property type="entry name" value="lipoyl_synthase_like"/>
    <property type="match status" value="1"/>
</dbReference>
<feature type="binding site" evidence="9">
    <location>
        <position position="106"/>
    </location>
    <ligand>
        <name>[4Fe-4S] cluster</name>
        <dbReference type="ChEBI" id="CHEBI:49883"/>
        <label>2</label>
        <note>4Fe-4S-S-AdoMet</note>
    </ligand>
</feature>
<dbReference type="SMART" id="SM00729">
    <property type="entry name" value="Elp3"/>
    <property type="match status" value="1"/>
</dbReference>
<comment type="function">
    <text evidence="9">Catalyzes the radical-mediated insertion of two sulfur atoms into the C-6 and C-8 positions of the octanoyl moiety bound to the lipoyl domains of lipoate-dependent enzymes, thereby converting the octanoylated domains into lipoylated derivatives.</text>
</comment>
<feature type="compositionally biased region" description="Basic and acidic residues" evidence="10">
    <location>
        <begin position="342"/>
        <end position="352"/>
    </location>
</feature>
<dbReference type="GO" id="GO:0009249">
    <property type="term" value="P:protein lipoylation"/>
    <property type="evidence" value="ECO:0007669"/>
    <property type="project" value="UniProtKB-UniRule"/>
</dbReference>
<keyword evidence="1 9" id="KW-0004">4Fe-4S</keyword>
<evidence type="ECO:0000256" key="7">
    <source>
        <dbReference type="ARBA" id="ARBA00023014"/>
    </source>
</evidence>
<dbReference type="HAMAP" id="MF_00206">
    <property type="entry name" value="Lipoyl_synth"/>
    <property type="match status" value="1"/>
</dbReference>
<keyword evidence="5 9" id="KW-0479">Metal-binding</keyword>
<feature type="binding site" evidence="9">
    <location>
        <position position="81"/>
    </location>
    <ligand>
        <name>[4Fe-4S] cluster</name>
        <dbReference type="ChEBI" id="CHEBI:49883"/>
        <label>1</label>
    </ligand>
</feature>
<keyword evidence="6 9" id="KW-0408">Iron</keyword>
<feature type="binding site" evidence="9">
    <location>
        <position position="102"/>
    </location>
    <ligand>
        <name>[4Fe-4S] cluster</name>
        <dbReference type="ChEBI" id="CHEBI:49883"/>
        <label>2</label>
        <note>4Fe-4S-S-AdoMet</note>
    </ligand>
</feature>
<evidence type="ECO:0000256" key="2">
    <source>
        <dbReference type="ARBA" id="ARBA00022490"/>
    </source>
</evidence>
<dbReference type="Proteomes" id="UP000789704">
    <property type="component" value="Unassembled WGS sequence"/>
</dbReference>
<dbReference type="SFLD" id="SFLDS00029">
    <property type="entry name" value="Radical_SAM"/>
    <property type="match status" value="1"/>
</dbReference>
<dbReference type="EC" id="2.8.1.8" evidence="9"/>
<comment type="subcellular location">
    <subcellularLocation>
        <location evidence="9">Cytoplasm</location>
    </subcellularLocation>
</comment>
<feature type="binding site" evidence="9">
    <location>
        <position position="109"/>
    </location>
    <ligand>
        <name>[4Fe-4S] cluster</name>
        <dbReference type="ChEBI" id="CHEBI:49883"/>
        <label>2</label>
        <note>4Fe-4S-S-AdoMet</note>
    </ligand>
</feature>
<dbReference type="CDD" id="cd01335">
    <property type="entry name" value="Radical_SAM"/>
    <property type="match status" value="1"/>
</dbReference>
<dbReference type="GO" id="GO:0016992">
    <property type="term" value="F:lipoate synthase activity"/>
    <property type="evidence" value="ECO:0007669"/>
    <property type="project" value="UniProtKB-UniRule"/>
</dbReference>
<dbReference type="Gene3D" id="3.20.20.70">
    <property type="entry name" value="Aldolase class I"/>
    <property type="match status" value="1"/>
</dbReference>
<name>A0A9N8RUQ6_9BURK</name>
<protein>
    <recommendedName>
        <fullName evidence="9">Lipoyl synthase</fullName>
        <ecNumber evidence="9">2.8.1.8</ecNumber>
    </recommendedName>
    <alternativeName>
        <fullName evidence="9">Lip-syn</fullName>
        <shortName evidence="9">LS</shortName>
    </alternativeName>
    <alternativeName>
        <fullName evidence="9">Lipoate synthase</fullName>
    </alternativeName>
    <alternativeName>
        <fullName evidence="9">Lipoic acid synthase</fullName>
    </alternativeName>
    <alternativeName>
        <fullName evidence="9">Sulfur insertion protein LipA</fullName>
    </alternativeName>
</protein>
<evidence type="ECO:0000313" key="12">
    <source>
        <dbReference type="EMBL" id="CAG4895058.1"/>
    </source>
</evidence>
<dbReference type="FunFam" id="3.20.20.70:FF:000040">
    <property type="entry name" value="Lipoyl synthase"/>
    <property type="match status" value="1"/>
</dbReference>
<feature type="region of interest" description="Disordered" evidence="10">
    <location>
        <begin position="342"/>
        <end position="367"/>
    </location>
</feature>
<dbReference type="AlphaFoldDB" id="A0A9N8RUQ6"/>
<sequence length="367" mass="40628">MTMSTVPANQSTTALGQHGLRSREKLARIPVKIVPVSTDAGGVLPKPPWLHARPMMSETVAEMAAILRAHRLHSVCEEAMCPNIGECFAQRTATFMIMGGICTRRCAFCDVAHGRPEPLDVDEPGRLADVVAALGLRYVVITSVDRDDLRDGGAEHFVRCIALIRERVPGIRVEVLTPDFRGRIDRALTAFETAWPDVFNHNIETVPSLYRAARAGAHYEGSLELLARVKRANQCVVTKSGLMIGLGETDRELLHTMQDMRAHDVDILTLGQYLAPSRFHMPVRRYMPPDAFEAVREEGLKLGFREVVAGPLVRSSYHADQVAKLERRPQQIAAAIDQRVPEPEATTVDHKTPLGQMDGDVPTLQRL</sequence>
<feature type="domain" description="Radical SAM core" evidence="11">
    <location>
        <begin position="87"/>
        <end position="305"/>
    </location>
</feature>
<evidence type="ECO:0000256" key="3">
    <source>
        <dbReference type="ARBA" id="ARBA00022679"/>
    </source>
</evidence>
<keyword evidence="7 9" id="KW-0411">Iron-sulfur</keyword>
<feature type="binding site" evidence="9">
    <location>
        <position position="87"/>
    </location>
    <ligand>
        <name>[4Fe-4S] cluster</name>
        <dbReference type="ChEBI" id="CHEBI:49883"/>
        <label>1</label>
    </ligand>
</feature>
<dbReference type="InterPro" id="IPR013785">
    <property type="entry name" value="Aldolase_TIM"/>
</dbReference>
<dbReference type="InterPro" id="IPR003698">
    <property type="entry name" value="Lipoyl_synth"/>
</dbReference>
<evidence type="ECO:0000256" key="1">
    <source>
        <dbReference type="ARBA" id="ARBA00022485"/>
    </source>
</evidence>
<evidence type="ECO:0000256" key="9">
    <source>
        <dbReference type="HAMAP-Rule" id="MF_00206"/>
    </source>
</evidence>
<keyword evidence="2 9" id="KW-0963">Cytoplasm</keyword>
<organism evidence="12 13">
    <name type="scientific">Paraburkholderia saeva</name>
    <dbReference type="NCBI Taxonomy" id="2777537"/>
    <lineage>
        <taxon>Bacteria</taxon>
        <taxon>Pseudomonadati</taxon>
        <taxon>Pseudomonadota</taxon>
        <taxon>Betaproteobacteria</taxon>
        <taxon>Burkholderiales</taxon>
        <taxon>Burkholderiaceae</taxon>
        <taxon>Paraburkholderia</taxon>
    </lineage>
</organism>
<dbReference type="GO" id="GO:0005737">
    <property type="term" value="C:cytoplasm"/>
    <property type="evidence" value="ECO:0007669"/>
    <property type="project" value="UniProtKB-SubCell"/>
</dbReference>
<dbReference type="Pfam" id="PF04055">
    <property type="entry name" value="Radical_SAM"/>
    <property type="match status" value="1"/>
</dbReference>
<evidence type="ECO:0000256" key="5">
    <source>
        <dbReference type="ARBA" id="ARBA00022723"/>
    </source>
</evidence>
<dbReference type="NCBIfam" id="NF009544">
    <property type="entry name" value="PRK12928.1"/>
    <property type="match status" value="1"/>
</dbReference>
<dbReference type="InterPro" id="IPR006638">
    <property type="entry name" value="Elp3/MiaA/NifB-like_rSAM"/>
</dbReference>
<proteinExistence type="inferred from homology"/>
<accession>A0A9N8RUQ6</accession>
<comment type="cofactor">
    <cofactor evidence="9">
        <name>[4Fe-4S] cluster</name>
        <dbReference type="ChEBI" id="CHEBI:49883"/>
    </cofactor>
    <text evidence="9">Binds 2 [4Fe-4S] clusters per subunit. One cluster is coordinated with 3 cysteines and an exchangeable S-adenosyl-L-methionine.</text>
</comment>
<gene>
    <name evidence="12" type="primary">lipA_2</name>
    <name evidence="9" type="synonym">lipA</name>
    <name evidence="12" type="ORF">LMG31841_02060</name>
</gene>
<dbReference type="InterPro" id="IPR058240">
    <property type="entry name" value="rSAM_sf"/>
</dbReference>
<comment type="similarity">
    <text evidence="9">Belongs to the radical SAM superfamily. Lipoyl synthase family.</text>
</comment>
<evidence type="ECO:0000256" key="10">
    <source>
        <dbReference type="SAM" id="MobiDB-lite"/>
    </source>
</evidence>
<comment type="catalytic activity">
    <reaction evidence="8 9">
        <text>[[Fe-S] cluster scaffold protein carrying a second [4Fe-4S](2+) cluster] + N(6)-octanoyl-L-lysyl-[protein] + 2 oxidized [2Fe-2S]-[ferredoxin] + 2 S-adenosyl-L-methionine + 4 H(+) = [[Fe-S] cluster scaffold protein] + N(6)-[(R)-dihydrolipoyl]-L-lysyl-[protein] + 4 Fe(3+) + 2 hydrogen sulfide + 2 5'-deoxyadenosine + 2 L-methionine + 2 reduced [2Fe-2S]-[ferredoxin]</text>
        <dbReference type="Rhea" id="RHEA:16585"/>
        <dbReference type="Rhea" id="RHEA-COMP:9928"/>
        <dbReference type="Rhea" id="RHEA-COMP:10000"/>
        <dbReference type="Rhea" id="RHEA-COMP:10001"/>
        <dbReference type="Rhea" id="RHEA-COMP:10475"/>
        <dbReference type="Rhea" id="RHEA-COMP:14568"/>
        <dbReference type="Rhea" id="RHEA-COMP:14569"/>
        <dbReference type="ChEBI" id="CHEBI:15378"/>
        <dbReference type="ChEBI" id="CHEBI:17319"/>
        <dbReference type="ChEBI" id="CHEBI:29034"/>
        <dbReference type="ChEBI" id="CHEBI:29919"/>
        <dbReference type="ChEBI" id="CHEBI:33722"/>
        <dbReference type="ChEBI" id="CHEBI:33737"/>
        <dbReference type="ChEBI" id="CHEBI:33738"/>
        <dbReference type="ChEBI" id="CHEBI:57844"/>
        <dbReference type="ChEBI" id="CHEBI:59789"/>
        <dbReference type="ChEBI" id="CHEBI:78809"/>
        <dbReference type="ChEBI" id="CHEBI:83100"/>
        <dbReference type="EC" id="2.8.1.8"/>
    </reaction>
</comment>
<keyword evidence="13" id="KW-1185">Reference proteome</keyword>
<dbReference type="SUPFAM" id="SSF102114">
    <property type="entry name" value="Radical SAM enzymes"/>
    <property type="match status" value="1"/>
</dbReference>
<dbReference type="InterPro" id="IPR007197">
    <property type="entry name" value="rSAM"/>
</dbReference>
<comment type="pathway">
    <text evidence="9">Protein modification; protein lipoylation via endogenous pathway; protein N(6)-(lipoyl)lysine from octanoyl-[acyl-carrier-protein]: step 2/2.</text>
</comment>
<feature type="compositionally biased region" description="Polar residues" evidence="10">
    <location>
        <begin position="1"/>
        <end position="15"/>
    </location>
</feature>
<dbReference type="NCBIfam" id="TIGR00510">
    <property type="entry name" value="lipA"/>
    <property type="match status" value="1"/>
</dbReference>
<evidence type="ECO:0000256" key="4">
    <source>
        <dbReference type="ARBA" id="ARBA00022691"/>
    </source>
</evidence>
<dbReference type="EMBL" id="CAJQZC010000003">
    <property type="protein sequence ID" value="CAG4895058.1"/>
    <property type="molecule type" value="Genomic_DNA"/>
</dbReference>
<reference evidence="12" key="1">
    <citation type="submission" date="2021-04" db="EMBL/GenBank/DDBJ databases">
        <authorList>
            <person name="Vanwijnsberghe S."/>
        </authorList>
    </citation>
    <scope>NUCLEOTIDE SEQUENCE</scope>
    <source>
        <strain evidence="12">LMG 31841</strain>
    </source>
</reference>
<evidence type="ECO:0000256" key="8">
    <source>
        <dbReference type="ARBA" id="ARBA00047326"/>
    </source>
</evidence>
<evidence type="ECO:0000256" key="6">
    <source>
        <dbReference type="ARBA" id="ARBA00023004"/>
    </source>
</evidence>
<feature type="binding site" evidence="9">
    <location>
        <position position="76"/>
    </location>
    <ligand>
        <name>[4Fe-4S] cluster</name>
        <dbReference type="ChEBI" id="CHEBI:49883"/>
        <label>1</label>
    </ligand>
</feature>
<dbReference type="GO" id="GO:0051539">
    <property type="term" value="F:4 iron, 4 sulfur cluster binding"/>
    <property type="evidence" value="ECO:0007669"/>
    <property type="project" value="UniProtKB-UniRule"/>
</dbReference>
<dbReference type="PROSITE" id="PS51918">
    <property type="entry name" value="RADICAL_SAM"/>
    <property type="match status" value="1"/>
</dbReference>
<feature type="region of interest" description="Disordered" evidence="10">
    <location>
        <begin position="1"/>
        <end position="21"/>
    </location>
</feature>
<evidence type="ECO:0000259" key="11">
    <source>
        <dbReference type="PROSITE" id="PS51918"/>
    </source>
</evidence>
<comment type="caution">
    <text evidence="12">The sequence shown here is derived from an EMBL/GenBank/DDBJ whole genome shotgun (WGS) entry which is preliminary data.</text>
</comment>
<evidence type="ECO:0000313" key="13">
    <source>
        <dbReference type="Proteomes" id="UP000789704"/>
    </source>
</evidence>
<keyword evidence="4 9" id="KW-0949">S-adenosyl-L-methionine</keyword>
<keyword evidence="3 9" id="KW-0808">Transferase</keyword>
<dbReference type="PANTHER" id="PTHR10949">
    <property type="entry name" value="LIPOYL SYNTHASE"/>
    <property type="match status" value="1"/>
</dbReference>
<dbReference type="SFLD" id="SFLDF00271">
    <property type="entry name" value="lipoyl_synthase"/>
    <property type="match status" value="1"/>
</dbReference>
<dbReference type="PANTHER" id="PTHR10949:SF0">
    <property type="entry name" value="LIPOYL SYNTHASE, MITOCHONDRIAL"/>
    <property type="match status" value="1"/>
</dbReference>
<dbReference type="GO" id="GO:0046872">
    <property type="term" value="F:metal ion binding"/>
    <property type="evidence" value="ECO:0007669"/>
    <property type="project" value="UniProtKB-KW"/>
</dbReference>
<dbReference type="NCBIfam" id="NF004019">
    <property type="entry name" value="PRK05481.1"/>
    <property type="match status" value="1"/>
</dbReference>
<feature type="binding site" evidence="9">
    <location>
        <position position="316"/>
    </location>
    <ligand>
        <name>[4Fe-4S] cluster</name>
        <dbReference type="ChEBI" id="CHEBI:49883"/>
        <label>1</label>
    </ligand>
</feature>